<name>A0A9X5KZG1_PSEMA</name>
<dbReference type="EMBL" id="LKEG01000022">
    <property type="protein sequence ID" value="OAJ50670.1"/>
    <property type="molecule type" value="Genomic_DNA"/>
</dbReference>
<comment type="caution">
    <text evidence="2">The sequence shown here is derived from an EMBL/GenBank/DDBJ whole genome shotgun (WGS) entry which is preliminary data.</text>
</comment>
<dbReference type="PROSITE" id="PS51257">
    <property type="entry name" value="PROKAR_LIPOPROTEIN"/>
    <property type="match status" value="1"/>
</dbReference>
<accession>A0A9X5KZG1</accession>
<dbReference type="AlphaFoldDB" id="A0A9X5KZG1"/>
<keyword evidence="1" id="KW-0472">Membrane</keyword>
<evidence type="ECO:0000313" key="2">
    <source>
        <dbReference type="EMBL" id="OAJ50670.1"/>
    </source>
</evidence>
<proteinExistence type="predicted"/>
<protein>
    <submittedName>
        <fullName evidence="2">Uncharacterized protein</fullName>
    </submittedName>
</protein>
<dbReference type="Proteomes" id="UP000077563">
    <property type="component" value="Unassembled WGS sequence"/>
</dbReference>
<keyword evidence="1" id="KW-0812">Transmembrane</keyword>
<reference evidence="2 3" key="1">
    <citation type="submission" date="2015-09" db="EMBL/GenBank/DDBJ databases">
        <title>Genome sequence of Pseudomonas marginalis ICMP 3553.</title>
        <authorList>
            <person name="Visnovsky S."/>
            <person name="Lu A."/>
            <person name="Panda P."/>
            <person name="Pitman A."/>
        </authorList>
    </citation>
    <scope>NUCLEOTIDE SEQUENCE [LARGE SCALE GENOMIC DNA]</scope>
    <source>
        <strain evidence="2 3">ICMP 3553</strain>
    </source>
</reference>
<organism evidence="2 3">
    <name type="scientific">Pseudomonas marginalis</name>
    <name type="common">Pseudomonas panacis</name>
    <dbReference type="NCBI Taxonomy" id="298"/>
    <lineage>
        <taxon>Bacteria</taxon>
        <taxon>Pseudomonadati</taxon>
        <taxon>Pseudomonadota</taxon>
        <taxon>Gammaproteobacteria</taxon>
        <taxon>Pseudomonadales</taxon>
        <taxon>Pseudomonadaceae</taxon>
        <taxon>Pseudomonas</taxon>
    </lineage>
</organism>
<sequence>MNMYFIRWKMEGLMSEEALFAVQWSTVIFASCLMGSMSWLSPAGMKSVTILKRFHCVIPVVQ</sequence>
<keyword evidence="1" id="KW-1133">Transmembrane helix</keyword>
<gene>
    <name evidence="2" type="ORF">AO064_26960</name>
</gene>
<feature type="transmembrane region" description="Helical" evidence="1">
    <location>
        <begin position="20"/>
        <end position="40"/>
    </location>
</feature>
<evidence type="ECO:0000256" key="1">
    <source>
        <dbReference type="SAM" id="Phobius"/>
    </source>
</evidence>
<evidence type="ECO:0000313" key="3">
    <source>
        <dbReference type="Proteomes" id="UP000077563"/>
    </source>
</evidence>